<keyword evidence="3 10" id="KW-0285">Flavoprotein</keyword>
<dbReference type="PANTHER" id="PTHR30040:SF2">
    <property type="entry name" value="FAD:PROTEIN FMN TRANSFERASE"/>
    <property type="match status" value="1"/>
</dbReference>
<dbReference type="RefSeq" id="WP_147757421.1">
    <property type="nucleotide sequence ID" value="NZ_SAXT01000001.1"/>
</dbReference>
<dbReference type="EMBL" id="SAXT01000001">
    <property type="protein sequence ID" value="TXJ13198.1"/>
    <property type="molecule type" value="Genomic_DNA"/>
</dbReference>
<dbReference type="EC" id="2.7.1.180" evidence="1 10"/>
<feature type="binding site" evidence="11">
    <location>
        <position position="178"/>
    </location>
    <ligand>
        <name>Mg(2+)</name>
        <dbReference type="ChEBI" id="CHEBI:18420"/>
    </ligand>
</feature>
<dbReference type="Gene3D" id="3.10.520.10">
    <property type="entry name" value="ApbE-like domains"/>
    <property type="match status" value="1"/>
</dbReference>
<keyword evidence="4 10" id="KW-0808">Transferase</keyword>
<evidence type="ECO:0000256" key="2">
    <source>
        <dbReference type="ARBA" id="ARBA00016337"/>
    </source>
</evidence>
<comment type="cofactor">
    <cofactor evidence="11">
        <name>Mg(2+)</name>
        <dbReference type="ChEBI" id="CHEBI:18420"/>
    </cofactor>
    <cofactor evidence="11">
        <name>Mn(2+)</name>
        <dbReference type="ChEBI" id="CHEBI:29035"/>
    </cofactor>
    <text evidence="11">Magnesium. Can also use manganese.</text>
</comment>
<evidence type="ECO:0000256" key="11">
    <source>
        <dbReference type="PIRSR" id="PIRSR006268-2"/>
    </source>
</evidence>
<comment type="similarity">
    <text evidence="10">Belongs to the ApbE family.</text>
</comment>
<evidence type="ECO:0000256" key="4">
    <source>
        <dbReference type="ARBA" id="ARBA00022679"/>
    </source>
</evidence>
<keyword evidence="12" id="KW-0812">Transmembrane</keyword>
<evidence type="ECO:0000256" key="6">
    <source>
        <dbReference type="ARBA" id="ARBA00022827"/>
    </source>
</evidence>
<dbReference type="PANTHER" id="PTHR30040">
    <property type="entry name" value="THIAMINE BIOSYNTHESIS LIPOPROTEIN APBE"/>
    <property type="match status" value="1"/>
</dbReference>
<organism evidence="13 14">
    <name type="scientific">Brachyspira aalborgi</name>
    <dbReference type="NCBI Taxonomy" id="29522"/>
    <lineage>
        <taxon>Bacteria</taxon>
        <taxon>Pseudomonadati</taxon>
        <taxon>Spirochaetota</taxon>
        <taxon>Spirochaetia</taxon>
        <taxon>Brachyspirales</taxon>
        <taxon>Brachyspiraceae</taxon>
        <taxon>Brachyspira</taxon>
    </lineage>
</organism>
<evidence type="ECO:0000256" key="3">
    <source>
        <dbReference type="ARBA" id="ARBA00022630"/>
    </source>
</evidence>
<proteinExistence type="inferred from homology"/>
<comment type="catalytic activity">
    <reaction evidence="9 10">
        <text>L-threonyl-[protein] + FAD = FMN-L-threonyl-[protein] + AMP + H(+)</text>
        <dbReference type="Rhea" id="RHEA:36847"/>
        <dbReference type="Rhea" id="RHEA-COMP:11060"/>
        <dbReference type="Rhea" id="RHEA-COMP:11061"/>
        <dbReference type="ChEBI" id="CHEBI:15378"/>
        <dbReference type="ChEBI" id="CHEBI:30013"/>
        <dbReference type="ChEBI" id="CHEBI:57692"/>
        <dbReference type="ChEBI" id="CHEBI:74257"/>
        <dbReference type="ChEBI" id="CHEBI:456215"/>
        <dbReference type="EC" id="2.7.1.180"/>
    </reaction>
</comment>
<keyword evidence="5 10" id="KW-0479">Metal-binding</keyword>
<keyword evidence="7 10" id="KW-0460">Magnesium</keyword>
<comment type="caution">
    <text evidence="13">The sequence shown here is derived from an EMBL/GenBank/DDBJ whole genome shotgun (WGS) entry which is preliminary data.</text>
</comment>
<dbReference type="AlphaFoldDB" id="A0A5C8CJX0"/>
<dbReference type="Proteomes" id="UP000325116">
    <property type="component" value="Unassembled WGS sequence"/>
</dbReference>
<feature type="binding site" evidence="11">
    <location>
        <position position="295"/>
    </location>
    <ligand>
        <name>Mg(2+)</name>
        <dbReference type="ChEBI" id="CHEBI:18420"/>
    </ligand>
</feature>
<accession>A0A5C8CJX0</accession>
<evidence type="ECO:0000256" key="9">
    <source>
        <dbReference type="ARBA" id="ARBA00048540"/>
    </source>
</evidence>
<evidence type="ECO:0000313" key="13">
    <source>
        <dbReference type="EMBL" id="TXJ13198.1"/>
    </source>
</evidence>
<evidence type="ECO:0000313" key="14">
    <source>
        <dbReference type="Proteomes" id="UP000325116"/>
    </source>
</evidence>
<evidence type="ECO:0000256" key="7">
    <source>
        <dbReference type="ARBA" id="ARBA00022842"/>
    </source>
</evidence>
<name>A0A5C8CJX0_9SPIR</name>
<evidence type="ECO:0000256" key="1">
    <source>
        <dbReference type="ARBA" id="ARBA00011955"/>
    </source>
</evidence>
<dbReference type="SUPFAM" id="SSF143631">
    <property type="entry name" value="ApbE-like"/>
    <property type="match status" value="1"/>
</dbReference>
<keyword evidence="12" id="KW-1133">Transmembrane helix</keyword>
<keyword evidence="6 10" id="KW-0274">FAD</keyword>
<dbReference type="GO" id="GO:0046872">
    <property type="term" value="F:metal ion binding"/>
    <property type="evidence" value="ECO:0007669"/>
    <property type="project" value="UniProtKB-UniRule"/>
</dbReference>
<keyword evidence="12" id="KW-0472">Membrane</keyword>
<feature type="transmembrane region" description="Helical" evidence="12">
    <location>
        <begin position="6"/>
        <end position="23"/>
    </location>
</feature>
<dbReference type="InterPro" id="IPR024932">
    <property type="entry name" value="ApbE"/>
</dbReference>
<dbReference type="InterPro" id="IPR003374">
    <property type="entry name" value="ApbE-like_sf"/>
</dbReference>
<protein>
    <recommendedName>
        <fullName evidence="2 10">FAD:protein FMN transferase</fullName>
        <ecNumber evidence="1 10">2.7.1.180</ecNumber>
    </recommendedName>
    <alternativeName>
        <fullName evidence="8 10">Flavin transferase</fullName>
    </alternativeName>
</protein>
<dbReference type="PIRSF" id="PIRSF006268">
    <property type="entry name" value="ApbE"/>
    <property type="match status" value="1"/>
</dbReference>
<dbReference type="Pfam" id="PF02424">
    <property type="entry name" value="ApbE"/>
    <property type="match status" value="1"/>
</dbReference>
<dbReference type="GO" id="GO:0016740">
    <property type="term" value="F:transferase activity"/>
    <property type="evidence" value="ECO:0007669"/>
    <property type="project" value="UniProtKB-UniRule"/>
</dbReference>
<reference evidence="13 14" key="1">
    <citation type="journal article" date="1992" name="Lakartidningen">
        <title>[Penicillin V and not amoxicillin is the first choice preparation in acute otitis].</title>
        <authorList>
            <person name="Kamme C."/>
            <person name="Lundgren K."/>
            <person name="Prellner K."/>
        </authorList>
    </citation>
    <scope>NUCLEOTIDE SEQUENCE [LARGE SCALE GENOMIC DNA]</scope>
    <source>
        <strain evidence="13 14">W1</strain>
    </source>
</reference>
<evidence type="ECO:0000256" key="12">
    <source>
        <dbReference type="SAM" id="Phobius"/>
    </source>
</evidence>
<evidence type="ECO:0000256" key="5">
    <source>
        <dbReference type="ARBA" id="ARBA00022723"/>
    </source>
</evidence>
<evidence type="ECO:0000256" key="8">
    <source>
        <dbReference type="ARBA" id="ARBA00031306"/>
    </source>
</evidence>
<evidence type="ECO:0000256" key="10">
    <source>
        <dbReference type="PIRNR" id="PIRNR006268"/>
    </source>
</evidence>
<gene>
    <name evidence="13" type="ORF">EPJ80_00170</name>
</gene>
<sequence>MRKKIYSFIPIITVALIIIFSLYKNKEDYIKKTIIISDTILNITADTTEKKFNQIINSITNEINRMDNIINPYNQKSEIAIINKKSLQGIKEIEISKEIAHIFETGLKYSKINSSFDITVRPLIELWGFGIKENQTVPKQFEIDKALKNVDYSKLNIITNENKILLKLEKKLTFDFGAYGKGYIITKLIEIFEKQNIKNYLIDYGGDTYANGVNKKGSDWIIAIRNPRDDANGFLALIKSTNSAILTSGDYERYFTENGTNYHHLIDAKTGYPAYNSISATIVHTNSEEADALSTIAFLMGTNFFTNENFKYKEAYIVAPNGELFAITNENF</sequence>
<feature type="binding site" evidence="11">
    <location>
        <position position="291"/>
    </location>
    <ligand>
        <name>Mg(2+)</name>
        <dbReference type="ChEBI" id="CHEBI:18420"/>
    </ligand>
</feature>